<reference evidence="1 2" key="1">
    <citation type="submission" date="2015-10" db="EMBL/GenBank/DDBJ databases">
        <title>Full genome of DAOMC 229536 Phialocephala scopiformis, a fungal endophyte of spruce producing the potent anti-insectan compound rugulosin.</title>
        <authorList>
            <consortium name="DOE Joint Genome Institute"/>
            <person name="Walker A.K."/>
            <person name="Frasz S.L."/>
            <person name="Seifert K.A."/>
            <person name="Miller J.D."/>
            <person name="Mondo S.J."/>
            <person name="Labutti K."/>
            <person name="Lipzen A."/>
            <person name="Dockter R."/>
            <person name="Kennedy M."/>
            <person name="Grigoriev I.V."/>
            <person name="Spatafora J.W."/>
        </authorList>
    </citation>
    <scope>NUCLEOTIDE SEQUENCE [LARGE SCALE GENOMIC DNA]</scope>
    <source>
        <strain evidence="1 2">CBS 120377</strain>
    </source>
</reference>
<keyword evidence="2" id="KW-1185">Reference proteome</keyword>
<sequence>MFPKWRWEAVSGMTASGQELIRVERAVYYNSRGTESCQTSSTLSLLRGLMDLPFELRSPVYDHIASMPRTIDIFESDKISGGISTTDTLRQLSNAHPRFEEDIKVWLKTRPALRKLRSGEIFDATSVSFLLDFDEYFLKAICTSDTEMLKNINWTKFRNTLSHPTFNENAQRLVIDISKFHKSIDNSILGAVFPILSRYLGKLRNLQNIQGFGKAR</sequence>
<dbReference type="InParanoid" id="A0A132BEU1"/>
<dbReference type="Proteomes" id="UP000070700">
    <property type="component" value="Unassembled WGS sequence"/>
</dbReference>
<gene>
    <name evidence="1" type="ORF">LY89DRAFT_675218</name>
</gene>
<accession>A0A132BEU1</accession>
<proteinExistence type="predicted"/>
<dbReference type="KEGG" id="psco:LY89DRAFT_675218"/>
<dbReference type="AlphaFoldDB" id="A0A132BEU1"/>
<protein>
    <submittedName>
        <fullName evidence="1">Uncharacterized protein</fullName>
    </submittedName>
</protein>
<evidence type="ECO:0000313" key="2">
    <source>
        <dbReference type="Proteomes" id="UP000070700"/>
    </source>
</evidence>
<dbReference type="EMBL" id="KQ947429">
    <property type="protein sequence ID" value="KUJ10374.1"/>
    <property type="molecule type" value="Genomic_DNA"/>
</dbReference>
<organism evidence="1 2">
    <name type="scientific">Mollisia scopiformis</name>
    <name type="common">Conifer needle endophyte fungus</name>
    <name type="synonym">Phialocephala scopiformis</name>
    <dbReference type="NCBI Taxonomy" id="149040"/>
    <lineage>
        <taxon>Eukaryota</taxon>
        <taxon>Fungi</taxon>
        <taxon>Dikarya</taxon>
        <taxon>Ascomycota</taxon>
        <taxon>Pezizomycotina</taxon>
        <taxon>Leotiomycetes</taxon>
        <taxon>Helotiales</taxon>
        <taxon>Mollisiaceae</taxon>
        <taxon>Mollisia</taxon>
    </lineage>
</organism>
<dbReference type="RefSeq" id="XP_018064729.1">
    <property type="nucleotide sequence ID" value="XM_018213493.1"/>
</dbReference>
<evidence type="ECO:0000313" key="1">
    <source>
        <dbReference type="EMBL" id="KUJ10374.1"/>
    </source>
</evidence>
<name>A0A132BEU1_MOLSC</name>
<dbReference type="GeneID" id="28823219"/>